<reference evidence="1" key="1">
    <citation type="journal article" date="2015" name="Nature">
        <title>Complex archaea that bridge the gap between prokaryotes and eukaryotes.</title>
        <authorList>
            <person name="Spang A."/>
            <person name="Saw J.H."/>
            <person name="Jorgensen S.L."/>
            <person name="Zaremba-Niedzwiedzka K."/>
            <person name="Martijn J."/>
            <person name="Lind A.E."/>
            <person name="van Eijk R."/>
            <person name="Schleper C."/>
            <person name="Guy L."/>
            <person name="Ettema T.J."/>
        </authorList>
    </citation>
    <scope>NUCLEOTIDE SEQUENCE</scope>
</reference>
<comment type="caution">
    <text evidence="1">The sequence shown here is derived from an EMBL/GenBank/DDBJ whole genome shotgun (WGS) entry which is preliminary data.</text>
</comment>
<sequence length="794" mass="84588">MPSVYQSCTIDDEATEALNGLKQYLENEVRQPFNDQLAVVEAAMNDLLGEPTTASATIGTTVDNKITWTAKVSGRAANQINITYVYLGPIVNTATTPISLNARSPGAVVTGNTITLYLSSDATGNTVLPSSTDLAFWNAHTDVAALVLGTLVGTGADINVSSETTYLSGGKDRSITATESAADDVAKVFGQKTYQEFLRGVDIPVIETAADAAAYIQSDDKYAVVNKKLLIIDGTNLVGINKIYEKTGDDLAKTKEILAGMVVALPTMLTTQNVSRTTYEFICGENQPISTVTEVYRNLDTNVNTTVSINGGDLESLHHYIFWAELVQTSQAAYRKLITWGMPEDYVGEILSGEDAVQEEYLDVQAPEVLTVESLTLLDDLLFTDAELEELLALKIDGIKIPHKVSMSDRVAALTKVLTRKPAAQDNGTTNKVKSPIVAMQVIDVAKVTDDQNLAKELSARGKACARSTDRLAPVNVDGFNIPNLPSLDLPNLPFDKLPDPAKKIESAFGALSGGVSAANRVFDLMIGSLTKTVEGILNKVQNASSMVDNMFGNSLAQCLLGTTGAGTGLPEYPGVGSAAGGGSSIPDISSITGGLPIPMDLLKAMFKNLSIELDETITDAFETMMKTLQVPLCIIQKLLGSLTGFDLGGLLNPCKDGADPDDACPAEEVQSIIDASDALTGALDTIPSLLDAPTTLPQTNVEETVQQFSGTVQKTVTETTDTVTRGIQEVMEEIGQSVDAKVELVEQFDKAIKELFGDARDTKENIDEESETNSSCFPSPLGLFTDAIEDFIG</sequence>
<protein>
    <submittedName>
        <fullName evidence="1">Uncharacterized protein</fullName>
    </submittedName>
</protein>
<dbReference type="EMBL" id="LAZR01000999">
    <property type="protein sequence ID" value="KKN52885.1"/>
    <property type="molecule type" value="Genomic_DNA"/>
</dbReference>
<accession>A0A0F9R8Q6</accession>
<evidence type="ECO:0000313" key="1">
    <source>
        <dbReference type="EMBL" id="KKN52885.1"/>
    </source>
</evidence>
<gene>
    <name evidence="1" type="ORF">LCGC14_0607910</name>
</gene>
<name>A0A0F9R8Q6_9ZZZZ</name>
<proteinExistence type="predicted"/>
<dbReference type="AlphaFoldDB" id="A0A0F9R8Q6"/>
<organism evidence="1">
    <name type="scientific">marine sediment metagenome</name>
    <dbReference type="NCBI Taxonomy" id="412755"/>
    <lineage>
        <taxon>unclassified sequences</taxon>
        <taxon>metagenomes</taxon>
        <taxon>ecological metagenomes</taxon>
    </lineage>
</organism>